<dbReference type="PANTHER" id="PTHR43841:SF3">
    <property type="entry name" value="(3R)-HYDROXYACYL-ACP DEHYDRATASE SUBUNIT HADB"/>
    <property type="match status" value="1"/>
</dbReference>
<sequence>MTTFEAGQALPPHEYEVTRADLVAYAEASGDDNPIHQDEDVAQAVGLPGVIAHGMFTLALASRAVEEWAGGPGRVRELGAKFTRPVVVHAHEPAYVAVVGVVRSVEPAEGGGTAVTVALEVTCGIDKVLGAPKAVFVVPDGA</sequence>
<organism evidence="3 4">
    <name type="scientific">Nocardioides marmoribigeumensis</name>
    <dbReference type="NCBI Taxonomy" id="433649"/>
    <lineage>
        <taxon>Bacteria</taxon>
        <taxon>Bacillati</taxon>
        <taxon>Actinomycetota</taxon>
        <taxon>Actinomycetes</taxon>
        <taxon>Propionibacteriales</taxon>
        <taxon>Nocardioidaceae</taxon>
        <taxon>Nocardioides</taxon>
    </lineage>
</organism>
<dbReference type="RefSeq" id="WP_310302536.1">
    <property type="nucleotide sequence ID" value="NZ_BAAAPS010000013.1"/>
</dbReference>
<protein>
    <submittedName>
        <fullName evidence="3">Acyl dehydratase</fullName>
    </submittedName>
</protein>
<reference evidence="3 4" key="1">
    <citation type="submission" date="2023-07" db="EMBL/GenBank/DDBJ databases">
        <title>Sequencing the genomes of 1000 actinobacteria strains.</title>
        <authorList>
            <person name="Klenk H.-P."/>
        </authorList>
    </citation>
    <scope>NUCLEOTIDE SEQUENCE [LARGE SCALE GENOMIC DNA]</scope>
    <source>
        <strain evidence="3 4">DSM 19426</strain>
    </source>
</reference>
<feature type="domain" description="MaoC-like" evidence="2">
    <location>
        <begin position="13"/>
        <end position="105"/>
    </location>
</feature>
<dbReference type="InterPro" id="IPR003965">
    <property type="entry name" value="Fatty_acid_synthase"/>
</dbReference>
<evidence type="ECO:0000256" key="1">
    <source>
        <dbReference type="ARBA" id="ARBA00005254"/>
    </source>
</evidence>
<evidence type="ECO:0000313" key="3">
    <source>
        <dbReference type="EMBL" id="MDR7362903.1"/>
    </source>
</evidence>
<proteinExistence type="inferred from homology"/>
<dbReference type="Pfam" id="PF01575">
    <property type="entry name" value="MaoC_dehydratas"/>
    <property type="match status" value="1"/>
</dbReference>
<comment type="similarity">
    <text evidence="1">Belongs to the enoyl-CoA hydratase/isomerase family.</text>
</comment>
<comment type="caution">
    <text evidence="3">The sequence shown here is derived from an EMBL/GenBank/DDBJ whole genome shotgun (WGS) entry which is preliminary data.</text>
</comment>
<dbReference type="Gene3D" id="3.10.129.10">
    <property type="entry name" value="Hotdog Thioesterase"/>
    <property type="match status" value="1"/>
</dbReference>
<dbReference type="PRINTS" id="PR01483">
    <property type="entry name" value="FASYNTHASE"/>
</dbReference>
<dbReference type="SUPFAM" id="SSF54637">
    <property type="entry name" value="Thioesterase/thiol ester dehydrase-isomerase"/>
    <property type="match status" value="1"/>
</dbReference>
<name>A0ABU2BW90_9ACTN</name>
<dbReference type="Proteomes" id="UP001183648">
    <property type="component" value="Unassembled WGS sequence"/>
</dbReference>
<dbReference type="InterPro" id="IPR002539">
    <property type="entry name" value="MaoC-like_dom"/>
</dbReference>
<dbReference type="EMBL" id="JAVDYG010000001">
    <property type="protein sequence ID" value="MDR7362903.1"/>
    <property type="molecule type" value="Genomic_DNA"/>
</dbReference>
<evidence type="ECO:0000313" key="4">
    <source>
        <dbReference type="Proteomes" id="UP001183648"/>
    </source>
</evidence>
<evidence type="ECO:0000259" key="2">
    <source>
        <dbReference type="Pfam" id="PF01575"/>
    </source>
</evidence>
<dbReference type="InterPro" id="IPR029069">
    <property type="entry name" value="HotDog_dom_sf"/>
</dbReference>
<keyword evidence="4" id="KW-1185">Reference proteome</keyword>
<accession>A0ABU2BW90</accession>
<dbReference type="PANTHER" id="PTHR43841">
    <property type="entry name" value="3-HYDROXYACYL-THIOESTER DEHYDRATASE HTDX-RELATED"/>
    <property type="match status" value="1"/>
</dbReference>
<gene>
    <name evidence="3" type="ORF">J2S63_002456</name>
</gene>